<dbReference type="GO" id="GO:0046917">
    <property type="term" value="F:triphosphoribosyl-dephospho-CoA synthase activity"/>
    <property type="evidence" value="ECO:0007669"/>
    <property type="project" value="UniProtKB-UniRule"/>
</dbReference>
<protein>
    <recommendedName>
        <fullName evidence="5">Probable 2-(5''-triphosphoribosyl)-3'-dephosphocoenzyme-A synthase</fullName>
        <shortName evidence="5">2-(5''-triphosphoribosyl)-3'-dephospho-CoA synthase</shortName>
        <ecNumber evidence="5">2.4.2.52</ecNumber>
    </recommendedName>
</protein>
<dbReference type="GO" id="GO:0005524">
    <property type="term" value="F:ATP binding"/>
    <property type="evidence" value="ECO:0007669"/>
    <property type="project" value="UniProtKB-KW"/>
</dbReference>
<keyword evidence="4 5" id="KW-0067">ATP-binding</keyword>
<dbReference type="EMBL" id="AP026801">
    <property type="protein sequence ID" value="BDR55913.1"/>
    <property type="molecule type" value="Genomic_DNA"/>
</dbReference>
<keyword evidence="2 5" id="KW-0808">Transferase</keyword>
<dbReference type="PANTHER" id="PTHR30201:SF2">
    <property type="entry name" value="2-(5''-TRIPHOSPHORIBOSYL)-3'-DEPHOSPHOCOENZYME-A SYNTHASE"/>
    <property type="match status" value="1"/>
</dbReference>
<dbReference type="AlphaFoldDB" id="A0AAU9DM29"/>
<dbReference type="KEGG" id="xak:KIMC2_04750"/>
<evidence type="ECO:0000256" key="1">
    <source>
        <dbReference type="ARBA" id="ARBA00001210"/>
    </source>
</evidence>
<dbReference type="RefSeq" id="WP_317697647.1">
    <property type="nucleotide sequence ID" value="NZ_AP026801.1"/>
</dbReference>
<dbReference type="NCBIfam" id="NF002315">
    <property type="entry name" value="PRK01237.1"/>
    <property type="match status" value="1"/>
</dbReference>
<evidence type="ECO:0000256" key="2">
    <source>
        <dbReference type="ARBA" id="ARBA00022679"/>
    </source>
</evidence>
<dbReference type="NCBIfam" id="TIGR03125">
    <property type="entry name" value="citrate_citG"/>
    <property type="match status" value="1"/>
</dbReference>
<comment type="similarity">
    <text evidence="5">Belongs to the CitG/MdcB family.</text>
</comment>
<evidence type="ECO:0000256" key="4">
    <source>
        <dbReference type="ARBA" id="ARBA00022840"/>
    </source>
</evidence>
<organism evidence="6 7">
    <name type="scientific">Xylocopilactobacillus apis</name>
    <dbReference type="NCBI Taxonomy" id="2932183"/>
    <lineage>
        <taxon>Bacteria</taxon>
        <taxon>Bacillati</taxon>
        <taxon>Bacillota</taxon>
        <taxon>Bacilli</taxon>
        <taxon>Lactobacillales</taxon>
        <taxon>Lactobacillaceae</taxon>
        <taxon>Xylocopilactobacillus</taxon>
    </lineage>
</organism>
<name>A0AAU9DM29_9LACO</name>
<proteinExistence type="inferred from homology"/>
<dbReference type="Proteomes" id="UP001321804">
    <property type="component" value="Chromosome"/>
</dbReference>
<sequence>MQIKDLAQLAEQAMIDEVMVNPKPGLVDPVTNGSHPDMDVFTFAASAVSLRSYFNEITILGANFEGTALTELFQQIRLLGIEAEKTMFKATNGVNTHKGAIFSLGVMSTAASFVLTHRNNLELEVISETIKEMLTGLTQRDFAKVKAKSPQELTAGEREYLKYGLTGIRGEAEAGFPIVFNEALPFLKDQKNNNRNDRLIDTLMKIVSITRDSNLIKRAGDQKIVGWAKAQANEYFSLGASQTKEGRSFLKELDQTFTDRNLSLGGSADLLILTIYLALVFDWL</sequence>
<reference evidence="6 7" key="1">
    <citation type="journal article" date="2023" name="Microbiol. Spectr.">
        <title>Symbiosis of Carpenter Bees with Uncharacterized Lactic Acid Bacteria Showing NAD Auxotrophy.</title>
        <authorList>
            <person name="Kawasaki S."/>
            <person name="Ozawa K."/>
            <person name="Mori T."/>
            <person name="Yamamoto A."/>
            <person name="Ito M."/>
            <person name="Ohkuma M."/>
            <person name="Sakamoto M."/>
            <person name="Matsutani M."/>
        </authorList>
    </citation>
    <scope>NUCLEOTIDE SEQUENCE [LARGE SCALE GENOMIC DNA]</scope>
    <source>
        <strain evidence="6 7">KimC2</strain>
    </source>
</reference>
<evidence type="ECO:0000313" key="6">
    <source>
        <dbReference type="EMBL" id="BDR55913.1"/>
    </source>
</evidence>
<dbReference type="Pfam" id="PF01874">
    <property type="entry name" value="CitG"/>
    <property type="match status" value="1"/>
</dbReference>
<dbReference type="PANTHER" id="PTHR30201">
    <property type="entry name" value="TRIPHOSPHORIBOSYL-DEPHOSPHO-COA SYNTHASE"/>
    <property type="match status" value="1"/>
</dbReference>
<accession>A0AAU9DM29</accession>
<keyword evidence="3 5" id="KW-0547">Nucleotide-binding</keyword>
<evidence type="ECO:0000256" key="5">
    <source>
        <dbReference type="HAMAP-Rule" id="MF_00397"/>
    </source>
</evidence>
<dbReference type="Gene3D" id="1.10.4200.10">
    <property type="entry name" value="Triphosphoribosyl-dephospho-CoA protein"/>
    <property type="match status" value="2"/>
</dbReference>
<dbReference type="EC" id="2.4.2.52" evidence="5"/>
<dbReference type="InterPro" id="IPR002736">
    <property type="entry name" value="CitG"/>
</dbReference>
<evidence type="ECO:0000256" key="3">
    <source>
        <dbReference type="ARBA" id="ARBA00022741"/>
    </source>
</evidence>
<gene>
    <name evidence="5 6" type="primary">citG</name>
    <name evidence="6" type="ORF">KIMC2_04750</name>
</gene>
<comment type="catalytic activity">
    <reaction evidence="1 5">
        <text>3'-dephospho-CoA + ATP = 2'-(5''-triphospho-alpha-D-ribosyl)-3'-dephospho-CoA + adenine</text>
        <dbReference type="Rhea" id="RHEA:15117"/>
        <dbReference type="ChEBI" id="CHEBI:16708"/>
        <dbReference type="ChEBI" id="CHEBI:30616"/>
        <dbReference type="ChEBI" id="CHEBI:57328"/>
        <dbReference type="ChEBI" id="CHEBI:61378"/>
        <dbReference type="EC" id="2.4.2.52"/>
    </reaction>
</comment>
<evidence type="ECO:0000313" key="7">
    <source>
        <dbReference type="Proteomes" id="UP001321804"/>
    </source>
</evidence>
<dbReference type="HAMAP" id="MF_00397">
    <property type="entry name" value="CitG"/>
    <property type="match status" value="1"/>
</dbReference>
<keyword evidence="7" id="KW-1185">Reference proteome</keyword>
<dbReference type="GO" id="GO:0051191">
    <property type="term" value="P:prosthetic group biosynthetic process"/>
    <property type="evidence" value="ECO:0007669"/>
    <property type="project" value="TreeGrafter"/>
</dbReference>
<dbReference type="InterPro" id="IPR017551">
    <property type="entry name" value="TriPribosyl-deP-CoA_syn_CitG"/>
</dbReference>